<sequence length="277" mass="32191">MEKLLKLSLSISIVLMVVSCKKETVLNSSEKRILAEKRYEKAVQFRQGSTPFQNGIIEALKIDSTYEQAIYELSVAHLKRGMPHKWKPQYDKALKLDSINRIPWRGYLYLWFYRDYKKAIADFDMSDVLTPNFIDAPQGLSVDCWRGIAYLGLNDYKKAIFYFDKYITKEIEDFSETSVDVTAFLYQGIAYLELGNYTKAEASFNKMIKNSYGFSADAKYYKALILSKQGKTKEAKVMLTTALKDFNDGYYNKRPYIEALRQLYLDDYKELEASLTN</sequence>
<organism evidence="3 4">
    <name type="scientific">Tenacibaculum finnmarkense genomovar finnmarkense</name>
    <dbReference type="NCBI Taxonomy" id="1458503"/>
    <lineage>
        <taxon>Bacteria</taxon>
        <taxon>Pseudomonadati</taxon>
        <taxon>Bacteroidota</taxon>
        <taxon>Flavobacteriia</taxon>
        <taxon>Flavobacteriales</taxon>
        <taxon>Flavobacteriaceae</taxon>
        <taxon>Tenacibaculum</taxon>
        <taxon>Tenacibaculum finnmarkense</taxon>
    </lineage>
</organism>
<dbReference type="EMBL" id="WXXV01000021">
    <property type="protein sequence ID" value="MBE7696083.1"/>
    <property type="molecule type" value="Genomic_DNA"/>
</dbReference>
<dbReference type="AlphaFoldDB" id="A0AAP1WH66"/>
<dbReference type="PANTHER" id="PTHR44858:SF1">
    <property type="entry name" value="UDP-N-ACETYLGLUCOSAMINE--PEPTIDE N-ACETYLGLUCOSAMINYLTRANSFERASE SPINDLY-RELATED"/>
    <property type="match status" value="1"/>
</dbReference>
<dbReference type="InterPro" id="IPR019734">
    <property type="entry name" value="TPR_rpt"/>
</dbReference>
<comment type="caution">
    <text evidence="3">The sequence shown here is derived from an EMBL/GenBank/DDBJ whole genome shotgun (WGS) entry which is preliminary data.</text>
</comment>
<dbReference type="GO" id="GO:0046813">
    <property type="term" value="P:receptor-mediated virion attachment to host cell"/>
    <property type="evidence" value="ECO:0007669"/>
    <property type="project" value="TreeGrafter"/>
</dbReference>
<evidence type="ECO:0000313" key="4">
    <source>
        <dbReference type="Proteomes" id="UP000806077"/>
    </source>
</evidence>
<keyword evidence="1" id="KW-0677">Repeat</keyword>
<dbReference type="GO" id="GO:0009279">
    <property type="term" value="C:cell outer membrane"/>
    <property type="evidence" value="ECO:0007669"/>
    <property type="project" value="TreeGrafter"/>
</dbReference>
<dbReference type="InterPro" id="IPR011990">
    <property type="entry name" value="TPR-like_helical_dom_sf"/>
</dbReference>
<evidence type="ECO:0000313" key="3">
    <source>
        <dbReference type="EMBL" id="MBE7696083.1"/>
    </source>
</evidence>
<dbReference type="SMART" id="SM00028">
    <property type="entry name" value="TPR"/>
    <property type="match status" value="4"/>
</dbReference>
<dbReference type="Pfam" id="PF13432">
    <property type="entry name" value="TPR_16"/>
    <property type="match status" value="1"/>
</dbReference>
<accession>A0AAP1WH66</accession>
<dbReference type="RefSeq" id="WP_101954871.1">
    <property type="nucleotide sequence ID" value="NZ_JAJHTL010000023.1"/>
</dbReference>
<dbReference type="PROSITE" id="PS51257">
    <property type="entry name" value="PROKAR_LIPOPROTEIN"/>
    <property type="match status" value="1"/>
</dbReference>
<name>A0AAP1WH66_9FLAO</name>
<proteinExistence type="predicted"/>
<protein>
    <submittedName>
        <fullName evidence="3">Tetratricopeptide repeat protein</fullName>
    </submittedName>
</protein>
<dbReference type="SUPFAM" id="SSF48452">
    <property type="entry name" value="TPR-like"/>
    <property type="match status" value="2"/>
</dbReference>
<gene>
    <name evidence="3" type="ORF">F7645_11700</name>
</gene>
<keyword evidence="4" id="KW-1185">Reference proteome</keyword>
<evidence type="ECO:0000256" key="2">
    <source>
        <dbReference type="ARBA" id="ARBA00022803"/>
    </source>
</evidence>
<keyword evidence="2" id="KW-0802">TPR repeat</keyword>
<dbReference type="InterPro" id="IPR050498">
    <property type="entry name" value="Ycf3"/>
</dbReference>
<reference evidence="3 4" key="1">
    <citation type="journal article" date="2020" name="Int. J. Syst. Evol. Microbiol.">
        <title>Tenacibaculum piscium sp. nov., isolated from skin ulcers of sea-farmed fish, and description of Tenacibaculum finnmarkense sp. nov. with subdivision into genomovars finnmarkense and ulcerans.</title>
        <authorList>
            <person name="Olsen A.B."/>
            <person name="Spilsberg B."/>
            <person name="Nilsen H.K."/>
            <person name="Lagesen K."/>
            <person name="Gulla S."/>
            <person name="Avendano-Herrera R."/>
            <person name="Irgang R."/>
            <person name="Duchaud E."/>
            <person name="Colquhoun D.J."/>
        </authorList>
    </citation>
    <scope>NUCLEOTIDE SEQUENCE [LARGE SCALE GENOMIC DNA]</scope>
    <source>
        <strain evidence="3 4">TNO037</strain>
    </source>
</reference>
<evidence type="ECO:0000256" key="1">
    <source>
        <dbReference type="ARBA" id="ARBA00022737"/>
    </source>
</evidence>
<dbReference type="Proteomes" id="UP000806077">
    <property type="component" value="Unassembled WGS sequence"/>
</dbReference>
<dbReference type="PANTHER" id="PTHR44858">
    <property type="entry name" value="TETRATRICOPEPTIDE REPEAT PROTEIN 6"/>
    <property type="match status" value="1"/>
</dbReference>
<dbReference type="Gene3D" id="1.25.40.10">
    <property type="entry name" value="Tetratricopeptide repeat domain"/>
    <property type="match status" value="2"/>
</dbReference>